<accession>A0AA38X9C2</accession>
<dbReference type="Proteomes" id="UP001172673">
    <property type="component" value="Unassembled WGS sequence"/>
</dbReference>
<name>A0AA38X9C2_9EURO</name>
<sequence>MPSKRKQQVVDESWLEDAKRSNTRTAQIVRQSRPAHRALFIEDIVHIIIDFVALLPDDERQRTLWACASVSRTWYEVALRRLYHSPELATRNIDLFARTVCSGRKNSQTSAHIAQLKSAVRHLKITEADQKARNSTIGRVLDRVNSSLESYESSTVTANTSILSSLSRCTNLKFLDLTANLRELNFLDILDATAMLPRLETLKTPQNCLSCQCDRLQGSLLDLRWPPALRSLQLPGFFFWDNQDWVVPNAVGWPKTLRSLSIMECLGYYPFANGSPWRPESEQCTKAPQIESLEIGNSRGYGSPSMELDGLFGFFPNLKTLKIPAEAALHKDAVQSLRHINATQLEVLDLQPPPDYAYPFLRWDLTPTGCPASLDQYVTTFPNLRRMTVPDAVIYVEQSLRRKDPAYYNETVQPSLEALNTALQDRSASKDRGNSGLFINAADRPAMIDEEIRRCGMVYSINAPSRYQMLGSPTSSVS</sequence>
<gene>
    <name evidence="1" type="ORF">H2200_006974</name>
</gene>
<comment type="caution">
    <text evidence="1">The sequence shown here is derived from an EMBL/GenBank/DDBJ whole genome shotgun (WGS) entry which is preliminary data.</text>
</comment>
<dbReference type="EMBL" id="JAPDRK010000009">
    <property type="protein sequence ID" value="KAJ9609202.1"/>
    <property type="molecule type" value="Genomic_DNA"/>
</dbReference>
<evidence type="ECO:0008006" key="3">
    <source>
        <dbReference type="Google" id="ProtNLM"/>
    </source>
</evidence>
<organism evidence="1 2">
    <name type="scientific">Cladophialophora chaetospira</name>
    <dbReference type="NCBI Taxonomy" id="386627"/>
    <lineage>
        <taxon>Eukaryota</taxon>
        <taxon>Fungi</taxon>
        <taxon>Dikarya</taxon>
        <taxon>Ascomycota</taxon>
        <taxon>Pezizomycotina</taxon>
        <taxon>Eurotiomycetes</taxon>
        <taxon>Chaetothyriomycetidae</taxon>
        <taxon>Chaetothyriales</taxon>
        <taxon>Herpotrichiellaceae</taxon>
        <taxon>Cladophialophora</taxon>
    </lineage>
</organism>
<dbReference type="InterPro" id="IPR032675">
    <property type="entry name" value="LRR_dom_sf"/>
</dbReference>
<keyword evidence="2" id="KW-1185">Reference proteome</keyword>
<evidence type="ECO:0000313" key="2">
    <source>
        <dbReference type="Proteomes" id="UP001172673"/>
    </source>
</evidence>
<dbReference type="Gene3D" id="3.80.10.10">
    <property type="entry name" value="Ribonuclease Inhibitor"/>
    <property type="match status" value="1"/>
</dbReference>
<evidence type="ECO:0000313" key="1">
    <source>
        <dbReference type="EMBL" id="KAJ9609202.1"/>
    </source>
</evidence>
<dbReference type="SUPFAM" id="SSF52047">
    <property type="entry name" value="RNI-like"/>
    <property type="match status" value="1"/>
</dbReference>
<protein>
    <recommendedName>
        <fullName evidence="3">F-box domain-containing protein</fullName>
    </recommendedName>
</protein>
<dbReference type="AlphaFoldDB" id="A0AA38X9C2"/>
<reference evidence="1" key="1">
    <citation type="submission" date="2022-10" db="EMBL/GenBank/DDBJ databases">
        <title>Culturing micro-colonial fungi from biological soil crusts in the Mojave desert and describing Neophaeococcomyces mojavensis, and introducing the new genera and species Taxawa tesnikishii.</title>
        <authorList>
            <person name="Kurbessoian T."/>
            <person name="Stajich J.E."/>
        </authorList>
    </citation>
    <scope>NUCLEOTIDE SEQUENCE</scope>
    <source>
        <strain evidence="1">TK_41</strain>
    </source>
</reference>
<proteinExistence type="predicted"/>